<dbReference type="Proteomes" id="UP000184512">
    <property type="component" value="Unassembled WGS sequence"/>
</dbReference>
<protein>
    <submittedName>
        <fullName evidence="10">Drug resistance transporter, EmrB/QacA subfamily</fullName>
    </submittedName>
</protein>
<evidence type="ECO:0000256" key="3">
    <source>
        <dbReference type="ARBA" id="ARBA00022448"/>
    </source>
</evidence>
<feature type="transmembrane region" description="Helical" evidence="8">
    <location>
        <begin position="111"/>
        <end position="131"/>
    </location>
</feature>
<dbReference type="PRINTS" id="PR01036">
    <property type="entry name" value="TCRTETB"/>
</dbReference>
<sequence length="685" mass="72940">MTETQEVFRLTPQSRRVFTGLLIGMFAASVSQTIVGPAMPRIVAELGGMDHYSWVATAAMLASAVVVPIAGKLSDQYGRRPFFLGGLLVFMVGSIVSGLAPSFGVLVAGRAIQGLGMGTIMPLSQTIIGDIIPARQRGKYQGYMGAVFGLTSVAGPLVGGVITDNFGWRWLFFSALPVGVIAFILVSMFLHLPHNPRKAKVDVAGMITLSFALIAILLATSWGGSTYAWGSPVIIALYGGGVVLLGLFVFFERRAAEPVLPLRLFRSSVFTLTNLSVFTFAMLMFSAIIYIPVFAQGVLGVNATNSGLILMPLMLSFVVMGIVMGQIVTRTGRYKEFMLAGIAIMGVGVTLLTRLDHLSTPLQLSLSMLVLGIGMGMVSQQYVLVIQNASTRRDLGVATASTQFFRNVGSTVGTAVMGAVMTSGLSVAIAGHLTAEAASKLPEGGIDAGSVLDPAALQGLDPAVVDAVRQGLGEQLHTVFLLLYPLIVVQFVAILFVKALPLRETLDDPGKELLDSMAQTAAHEGDIVPVFHSASTTGARSRERVMGYRFHAMAEQSEQPDRPMLRRAITEIGSGDLERGRRLLQLAGDMLITEDPEVAAHREKYAAEIASKVKGGSVLSPELRIDLAAVFADLERSKVVGSIEPTVDERFEAVDVGRLREAATDLAVAFLADISGRSTRPPEDA</sequence>
<evidence type="ECO:0000313" key="10">
    <source>
        <dbReference type="EMBL" id="SHI43475.1"/>
    </source>
</evidence>
<dbReference type="PROSITE" id="PS00216">
    <property type="entry name" value="SUGAR_TRANSPORT_1"/>
    <property type="match status" value="1"/>
</dbReference>
<feature type="transmembrane region" description="Helical" evidence="8">
    <location>
        <begin position="479"/>
        <end position="497"/>
    </location>
</feature>
<feature type="transmembrane region" description="Helical" evidence="8">
    <location>
        <begin position="51"/>
        <end position="70"/>
    </location>
</feature>
<feature type="domain" description="Major facilitator superfamily (MFS) profile" evidence="9">
    <location>
        <begin position="17"/>
        <end position="502"/>
    </location>
</feature>
<dbReference type="Gene3D" id="1.20.1250.20">
    <property type="entry name" value="MFS general substrate transporter like domains"/>
    <property type="match status" value="1"/>
</dbReference>
<feature type="transmembrane region" description="Helical" evidence="8">
    <location>
        <begin position="272"/>
        <end position="295"/>
    </location>
</feature>
<feature type="transmembrane region" description="Helical" evidence="8">
    <location>
        <begin position="143"/>
        <end position="162"/>
    </location>
</feature>
<proteinExistence type="inferred from homology"/>
<keyword evidence="6 8" id="KW-1133">Transmembrane helix</keyword>
<dbReference type="InterPro" id="IPR005829">
    <property type="entry name" value="Sugar_transporter_CS"/>
</dbReference>
<dbReference type="GO" id="GO:0005886">
    <property type="term" value="C:plasma membrane"/>
    <property type="evidence" value="ECO:0007669"/>
    <property type="project" value="UniProtKB-SubCell"/>
</dbReference>
<dbReference type="SUPFAM" id="SSF103473">
    <property type="entry name" value="MFS general substrate transporter"/>
    <property type="match status" value="1"/>
</dbReference>
<feature type="transmembrane region" description="Helical" evidence="8">
    <location>
        <begin position="203"/>
        <end position="223"/>
    </location>
</feature>
<feature type="transmembrane region" description="Helical" evidence="8">
    <location>
        <begin position="337"/>
        <end position="355"/>
    </location>
</feature>
<evidence type="ECO:0000256" key="2">
    <source>
        <dbReference type="ARBA" id="ARBA00007520"/>
    </source>
</evidence>
<dbReference type="Pfam" id="PF07690">
    <property type="entry name" value="MFS_1"/>
    <property type="match status" value="1"/>
</dbReference>
<evidence type="ECO:0000256" key="8">
    <source>
        <dbReference type="SAM" id="Phobius"/>
    </source>
</evidence>
<dbReference type="FunFam" id="1.20.1720.10:FF:000004">
    <property type="entry name" value="EmrB/QacA family drug resistance transporter"/>
    <property type="match status" value="1"/>
</dbReference>
<dbReference type="EMBL" id="FQZG01000006">
    <property type="protein sequence ID" value="SHI43475.1"/>
    <property type="molecule type" value="Genomic_DNA"/>
</dbReference>
<keyword evidence="7 8" id="KW-0472">Membrane</keyword>
<dbReference type="Gene3D" id="1.20.1720.10">
    <property type="entry name" value="Multidrug resistance protein D"/>
    <property type="match status" value="1"/>
</dbReference>
<dbReference type="GO" id="GO:0022857">
    <property type="term" value="F:transmembrane transporter activity"/>
    <property type="evidence" value="ECO:0007669"/>
    <property type="project" value="InterPro"/>
</dbReference>
<keyword evidence="5 8" id="KW-0812">Transmembrane</keyword>
<dbReference type="PANTHER" id="PTHR23501:SF197">
    <property type="entry name" value="COMD"/>
    <property type="match status" value="1"/>
</dbReference>
<evidence type="ECO:0000256" key="4">
    <source>
        <dbReference type="ARBA" id="ARBA00022475"/>
    </source>
</evidence>
<dbReference type="CDD" id="cd17502">
    <property type="entry name" value="MFS_Azr1_MDR_like"/>
    <property type="match status" value="1"/>
</dbReference>
<feature type="transmembrane region" description="Helical" evidence="8">
    <location>
        <begin position="17"/>
        <end position="39"/>
    </location>
</feature>
<feature type="transmembrane region" description="Helical" evidence="8">
    <location>
        <begin position="361"/>
        <end position="385"/>
    </location>
</feature>
<evidence type="ECO:0000256" key="7">
    <source>
        <dbReference type="ARBA" id="ARBA00023136"/>
    </source>
</evidence>
<dbReference type="OrthoDB" id="7375466at2"/>
<comment type="similarity">
    <text evidence="2">Belongs to the major facilitator superfamily. TCR/Tet family.</text>
</comment>
<name>A0A1M6B449_9ACTN</name>
<keyword evidence="4" id="KW-1003">Cell membrane</keyword>
<evidence type="ECO:0000259" key="9">
    <source>
        <dbReference type="PROSITE" id="PS50850"/>
    </source>
</evidence>
<accession>A0A1M6B449</accession>
<dbReference type="PROSITE" id="PS50850">
    <property type="entry name" value="MFS"/>
    <property type="match status" value="1"/>
</dbReference>
<evidence type="ECO:0000256" key="1">
    <source>
        <dbReference type="ARBA" id="ARBA00004651"/>
    </source>
</evidence>
<dbReference type="InterPro" id="IPR020846">
    <property type="entry name" value="MFS_dom"/>
</dbReference>
<comment type="subcellular location">
    <subcellularLocation>
        <location evidence="1">Cell membrane</location>
        <topology evidence="1">Multi-pass membrane protein</topology>
    </subcellularLocation>
</comment>
<organism evidence="10 11">
    <name type="scientific">Tessaracoccus bendigoensis DSM 12906</name>
    <dbReference type="NCBI Taxonomy" id="1123357"/>
    <lineage>
        <taxon>Bacteria</taxon>
        <taxon>Bacillati</taxon>
        <taxon>Actinomycetota</taxon>
        <taxon>Actinomycetes</taxon>
        <taxon>Propionibacteriales</taxon>
        <taxon>Propionibacteriaceae</taxon>
        <taxon>Tessaracoccus</taxon>
    </lineage>
</organism>
<feature type="transmembrane region" description="Helical" evidence="8">
    <location>
        <begin position="307"/>
        <end position="325"/>
    </location>
</feature>
<dbReference type="InterPro" id="IPR036259">
    <property type="entry name" value="MFS_trans_sf"/>
</dbReference>
<feature type="transmembrane region" description="Helical" evidence="8">
    <location>
        <begin position="168"/>
        <end position="191"/>
    </location>
</feature>
<evidence type="ECO:0000256" key="6">
    <source>
        <dbReference type="ARBA" id="ARBA00022989"/>
    </source>
</evidence>
<feature type="transmembrane region" description="Helical" evidence="8">
    <location>
        <begin position="229"/>
        <end position="251"/>
    </location>
</feature>
<dbReference type="AlphaFoldDB" id="A0A1M6B449"/>
<dbReference type="InterPro" id="IPR011701">
    <property type="entry name" value="MFS"/>
</dbReference>
<evidence type="ECO:0000256" key="5">
    <source>
        <dbReference type="ARBA" id="ARBA00022692"/>
    </source>
</evidence>
<dbReference type="STRING" id="1123357.SAMN02745244_00332"/>
<reference evidence="10 11" key="1">
    <citation type="submission" date="2016-11" db="EMBL/GenBank/DDBJ databases">
        <authorList>
            <person name="Jaros S."/>
            <person name="Januszkiewicz K."/>
            <person name="Wedrychowicz H."/>
        </authorList>
    </citation>
    <scope>NUCLEOTIDE SEQUENCE [LARGE SCALE GENOMIC DNA]</scope>
    <source>
        <strain evidence="10 11">DSM 12906</strain>
    </source>
</reference>
<evidence type="ECO:0000313" key="11">
    <source>
        <dbReference type="Proteomes" id="UP000184512"/>
    </source>
</evidence>
<dbReference type="PANTHER" id="PTHR23501">
    <property type="entry name" value="MAJOR FACILITATOR SUPERFAMILY"/>
    <property type="match status" value="1"/>
</dbReference>
<feature type="transmembrane region" description="Helical" evidence="8">
    <location>
        <begin position="82"/>
        <end position="105"/>
    </location>
</feature>
<dbReference type="RefSeq" id="WP_139280051.1">
    <property type="nucleotide sequence ID" value="NZ_FQZG01000006.1"/>
</dbReference>
<keyword evidence="3" id="KW-0813">Transport</keyword>
<keyword evidence="11" id="KW-1185">Reference proteome</keyword>
<gene>
    <name evidence="10" type="ORF">SAMN02745244_00332</name>
</gene>